<dbReference type="OrthoDB" id="3270344at2759"/>
<feature type="compositionally biased region" description="Acidic residues" evidence="1">
    <location>
        <begin position="41"/>
        <end position="52"/>
    </location>
</feature>
<organism evidence="2 3">
    <name type="scientific">Candolleomyces aberdarensis</name>
    <dbReference type="NCBI Taxonomy" id="2316362"/>
    <lineage>
        <taxon>Eukaryota</taxon>
        <taxon>Fungi</taxon>
        <taxon>Dikarya</taxon>
        <taxon>Basidiomycota</taxon>
        <taxon>Agaricomycotina</taxon>
        <taxon>Agaricomycetes</taxon>
        <taxon>Agaricomycetidae</taxon>
        <taxon>Agaricales</taxon>
        <taxon>Agaricineae</taxon>
        <taxon>Psathyrellaceae</taxon>
        <taxon>Candolleomyces</taxon>
    </lineage>
</organism>
<feature type="compositionally biased region" description="Polar residues" evidence="1">
    <location>
        <begin position="1"/>
        <end position="23"/>
    </location>
</feature>
<accession>A0A4Q2D028</accession>
<name>A0A4Q2D028_9AGAR</name>
<keyword evidence="3" id="KW-1185">Reference proteome</keyword>
<reference evidence="2 3" key="1">
    <citation type="submission" date="2019-01" db="EMBL/GenBank/DDBJ databases">
        <title>Draft genome sequence of Psathyrella aberdarensis IHI B618.</title>
        <authorList>
            <person name="Buettner E."/>
            <person name="Kellner H."/>
        </authorList>
    </citation>
    <scope>NUCLEOTIDE SEQUENCE [LARGE SCALE GENOMIC DNA]</scope>
    <source>
        <strain evidence="2 3">IHI B618</strain>
    </source>
</reference>
<evidence type="ECO:0000313" key="2">
    <source>
        <dbReference type="EMBL" id="RXW12139.1"/>
    </source>
</evidence>
<dbReference type="STRING" id="2316362.A0A4Q2D028"/>
<evidence type="ECO:0000313" key="3">
    <source>
        <dbReference type="Proteomes" id="UP000290288"/>
    </source>
</evidence>
<dbReference type="AlphaFoldDB" id="A0A4Q2D028"/>
<gene>
    <name evidence="2" type="ORF">EST38_g13715</name>
</gene>
<proteinExistence type="predicted"/>
<dbReference type="Proteomes" id="UP000290288">
    <property type="component" value="Unassembled WGS sequence"/>
</dbReference>
<dbReference type="EMBL" id="SDEE01001389">
    <property type="protein sequence ID" value="RXW12139.1"/>
    <property type="molecule type" value="Genomic_DNA"/>
</dbReference>
<sequence>MPIETSKVSTTATKAGGTANRSAKSPPEAGSGNEEAKEAIVTEEDNIQDQEAGEFRVCMREAHREIYSSSSTTGGLPASSSTAAAQGDVTIDTPESVAQLLTHPSATTSRKAKRTEQERIDYLRADPYISQVKKDKVFCVLCKKWIRLKSGGPTYCSQPWDLHKKRCLAGKSVKKGVSAIDMRVVLDGERALCCRAHLDDVEVDGQSNGPSGPPLSSMNGPPYRGGLVDLDNVGGRKRFLASSIFYLLETTYEWCDDLTIPSLLTYINAAMPVDKHEEFARAEVVEHLVALYEAGVVLEGDIVRMVD</sequence>
<comment type="caution">
    <text evidence="2">The sequence shown here is derived from an EMBL/GenBank/DDBJ whole genome shotgun (WGS) entry which is preliminary data.</text>
</comment>
<protein>
    <submittedName>
        <fullName evidence="2">Uncharacterized protein</fullName>
    </submittedName>
</protein>
<evidence type="ECO:0000256" key="1">
    <source>
        <dbReference type="SAM" id="MobiDB-lite"/>
    </source>
</evidence>
<feature type="region of interest" description="Disordered" evidence="1">
    <location>
        <begin position="1"/>
        <end position="52"/>
    </location>
</feature>